<dbReference type="PANTHER" id="PTHR45640">
    <property type="entry name" value="HEAT SHOCK PROTEIN HSP-12.2-RELATED"/>
    <property type="match status" value="1"/>
</dbReference>
<dbReference type="AlphaFoldDB" id="A0A444UKF1"/>
<evidence type="ECO:0000259" key="4">
    <source>
        <dbReference type="PROSITE" id="PS01031"/>
    </source>
</evidence>
<dbReference type="GO" id="GO:0009408">
    <property type="term" value="P:response to heat"/>
    <property type="evidence" value="ECO:0007669"/>
    <property type="project" value="TreeGrafter"/>
</dbReference>
<organism evidence="5 6">
    <name type="scientific">Acipenser ruthenus</name>
    <name type="common">Sterlet sturgeon</name>
    <dbReference type="NCBI Taxonomy" id="7906"/>
    <lineage>
        <taxon>Eukaryota</taxon>
        <taxon>Metazoa</taxon>
        <taxon>Chordata</taxon>
        <taxon>Craniata</taxon>
        <taxon>Vertebrata</taxon>
        <taxon>Euteleostomi</taxon>
        <taxon>Actinopterygii</taxon>
        <taxon>Chondrostei</taxon>
        <taxon>Acipenseriformes</taxon>
        <taxon>Acipenseridae</taxon>
        <taxon>Acipenser</taxon>
    </lineage>
</organism>
<dbReference type="GO" id="GO:0005737">
    <property type="term" value="C:cytoplasm"/>
    <property type="evidence" value="ECO:0007669"/>
    <property type="project" value="TreeGrafter"/>
</dbReference>
<accession>A0A444UKF1</accession>
<evidence type="ECO:0000256" key="2">
    <source>
        <dbReference type="RuleBase" id="RU003616"/>
    </source>
</evidence>
<gene>
    <name evidence="5" type="ORF">EOD39_4032</name>
</gene>
<comment type="caution">
    <text evidence="5">The sequence shown here is derived from an EMBL/GenBank/DDBJ whole genome shotgun (WGS) entry which is preliminary data.</text>
</comment>
<dbReference type="GO" id="GO:0051082">
    <property type="term" value="F:unfolded protein binding"/>
    <property type="evidence" value="ECO:0007669"/>
    <property type="project" value="TreeGrafter"/>
</dbReference>
<dbReference type="GO" id="GO:0005634">
    <property type="term" value="C:nucleus"/>
    <property type="evidence" value="ECO:0007669"/>
    <property type="project" value="TreeGrafter"/>
</dbReference>
<reference evidence="5 6" key="1">
    <citation type="submission" date="2019-01" db="EMBL/GenBank/DDBJ databases">
        <title>Draft Genome and Complete Hox-Cluster Characterization of the Sterlet Sturgeon (Acipenser ruthenus).</title>
        <authorList>
            <person name="Wei Q."/>
        </authorList>
    </citation>
    <scope>NUCLEOTIDE SEQUENCE [LARGE SCALE GENOMIC DNA]</scope>
    <source>
        <strain evidence="5">WHYD16114868_AA</strain>
        <tissue evidence="5">Blood</tissue>
    </source>
</reference>
<dbReference type="SUPFAM" id="SSF49764">
    <property type="entry name" value="HSP20-like chaperones"/>
    <property type="match status" value="1"/>
</dbReference>
<dbReference type="EMBL" id="SCEB01214395">
    <property type="protein sequence ID" value="RXM35588.1"/>
    <property type="molecule type" value="Genomic_DNA"/>
</dbReference>
<dbReference type="Proteomes" id="UP000289886">
    <property type="component" value="Unassembled WGS sequence"/>
</dbReference>
<dbReference type="GO" id="GO:0043066">
    <property type="term" value="P:negative regulation of apoptotic process"/>
    <property type="evidence" value="ECO:0007669"/>
    <property type="project" value="TreeGrafter"/>
</dbReference>
<dbReference type="Gene3D" id="2.60.40.790">
    <property type="match status" value="1"/>
</dbReference>
<sequence>MMQSLTCEMHLGTGSGMCFLDKPRIRTLWPLSCRKMKFDEFEEDFMRRRTNAMNKVQDFVSQFHEDFPDDLMKTIKHGPVLSQVAEPSTVGVMKIRELGEKDKFEMALDVQDFSLEDLTVKLVGRKLVITGVKQERKTSKEFTREVDLPRHTNLPELICSLTSDGLLKIEAPPLQQPKAAERTVPIRFRTSLHVPVSNGQKTGQNSTEKAA</sequence>
<protein>
    <submittedName>
        <fullName evidence="5">Heat shock protein 30C</fullName>
    </submittedName>
</protein>
<dbReference type="InterPro" id="IPR008978">
    <property type="entry name" value="HSP20-like_chaperone"/>
</dbReference>
<proteinExistence type="inferred from homology"/>
<evidence type="ECO:0000256" key="3">
    <source>
        <dbReference type="SAM" id="MobiDB-lite"/>
    </source>
</evidence>
<comment type="similarity">
    <text evidence="1 2">Belongs to the small heat shock protein (HSP20) family.</text>
</comment>
<dbReference type="GO" id="GO:0042026">
    <property type="term" value="P:protein refolding"/>
    <property type="evidence" value="ECO:0007669"/>
    <property type="project" value="TreeGrafter"/>
</dbReference>
<keyword evidence="6" id="KW-1185">Reference proteome</keyword>
<dbReference type="CDD" id="cd06526">
    <property type="entry name" value="metazoan_ACD"/>
    <property type="match status" value="1"/>
</dbReference>
<keyword evidence="5" id="KW-0346">Stress response</keyword>
<evidence type="ECO:0000313" key="5">
    <source>
        <dbReference type="EMBL" id="RXM35588.1"/>
    </source>
</evidence>
<evidence type="ECO:0000256" key="1">
    <source>
        <dbReference type="PROSITE-ProRule" id="PRU00285"/>
    </source>
</evidence>
<evidence type="ECO:0000313" key="6">
    <source>
        <dbReference type="Proteomes" id="UP000289886"/>
    </source>
</evidence>
<dbReference type="PROSITE" id="PS01031">
    <property type="entry name" value="SHSP"/>
    <property type="match status" value="1"/>
</dbReference>
<feature type="compositionally biased region" description="Polar residues" evidence="3">
    <location>
        <begin position="197"/>
        <end position="211"/>
    </location>
</feature>
<dbReference type="Pfam" id="PF00011">
    <property type="entry name" value="HSP20"/>
    <property type="match status" value="1"/>
</dbReference>
<feature type="region of interest" description="Disordered" evidence="3">
    <location>
        <begin position="191"/>
        <end position="211"/>
    </location>
</feature>
<name>A0A444UKF1_ACIRT</name>
<dbReference type="PANTHER" id="PTHR45640:SF7">
    <property type="entry name" value="HEAT SHOCK PROTEIN BETA-1"/>
    <property type="match status" value="1"/>
</dbReference>
<feature type="domain" description="SHSP" evidence="4">
    <location>
        <begin position="86"/>
        <end position="189"/>
    </location>
</feature>
<dbReference type="InterPro" id="IPR001436">
    <property type="entry name" value="Alpha-crystallin/sHSP_animal"/>
</dbReference>
<dbReference type="InterPro" id="IPR002068">
    <property type="entry name" value="A-crystallin/Hsp20_dom"/>
</dbReference>